<dbReference type="AlphaFoldDB" id="A0A2K8UHB3"/>
<proteinExistence type="predicted"/>
<dbReference type="InterPro" id="IPR038475">
    <property type="entry name" value="RecG_C_sf"/>
</dbReference>
<feature type="domain" description="Schlafen AlbA-2" evidence="2">
    <location>
        <begin position="6"/>
        <end position="130"/>
    </location>
</feature>
<dbReference type="PANTHER" id="PTHR30595:SF6">
    <property type="entry name" value="SCHLAFEN ALBA-2 DOMAIN-CONTAINING PROTEIN"/>
    <property type="match status" value="1"/>
</dbReference>
<keyword evidence="4" id="KW-1185">Reference proteome</keyword>
<organism evidence="3 4">
    <name type="scientific">Candidatus Thiodictyon syntrophicum</name>
    <dbReference type="NCBI Taxonomy" id="1166950"/>
    <lineage>
        <taxon>Bacteria</taxon>
        <taxon>Pseudomonadati</taxon>
        <taxon>Pseudomonadota</taxon>
        <taxon>Gammaproteobacteria</taxon>
        <taxon>Chromatiales</taxon>
        <taxon>Chromatiaceae</taxon>
        <taxon>Thiodictyon</taxon>
    </lineage>
</organism>
<dbReference type="EMBL" id="CP020370">
    <property type="protein sequence ID" value="AUB84927.1"/>
    <property type="molecule type" value="Genomic_DNA"/>
</dbReference>
<dbReference type="Pfam" id="PF04326">
    <property type="entry name" value="SLFN_AlbA_2"/>
    <property type="match status" value="1"/>
</dbReference>
<evidence type="ECO:0000259" key="2">
    <source>
        <dbReference type="Pfam" id="PF04326"/>
    </source>
</evidence>
<dbReference type="Pfam" id="PF13749">
    <property type="entry name" value="HATPase_c_4"/>
    <property type="match status" value="1"/>
</dbReference>
<evidence type="ECO:0000313" key="3">
    <source>
        <dbReference type="EMBL" id="AUB84927.1"/>
    </source>
</evidence>
<evidence type="ECO:0000313" key="4">
    <source>
        <dbReference type="Proteomes" id="UP000232638"/>
    </source>
</evidence>
<dbReference type="InterPro" id="IPR038461">
    <property type="entry name" value="Schlafen_AlbA_2_dom_sf"/>
</dbReference>
<evidence type="ECO:0000256" key="1">
    <source>
        <dbReference type="SAM" id="MobiDB-lite"/>
    </source>
</evidence>
<dbReference type="Gene3D" id="3.30.950.30">
    <property type="entry name" value="Schlafen, AAA domain"/>
    <property type="match status" value="1"/>
</dbReference>
<dbReference type="KEGG" id="tsy:THSYN_24680"/>
<reference evidence="3 4" key="1">
    <citation type="submission" date="2017-03" db="EMBL/GenBank/DDBJ databases">
        <title>Complete genome sequence of Candidatus 'Thiodictyon syntrophicum' sp. nov. strain Cad16T, a photolithoautotroph purple sulfur bacterium isolated from an alpine meromictic lake.</title>
        <authorList>
            <person name="Luedin S.M."/>
            <person name="Pothier J.F."/>
            <person name="Danza F."/>
            <person name="Storelli N."/>
            <person name="Wittwer M."/>
            <person name="Tonolla M."/>
        </authorList>
    </citation>
    <scope>NUCLEOTIDE SEQUENCE [LARGE SCALE GENOMIC DNA]</scope>
    <source>
        <strain evidence="3 4">Cad16T</strain>
    </source>
</reference>
<gene>
    <name evidence="3" type="ORF">THSYN_24680</name>
</gene>
<dbReference type="OrthoDB" id="7593619at2"/>
<feature type="region of interest" description="Disordered" evidence="1">
    <location>
        <begin position="454"/>
        <end position="489"/>
    </location>
</feature>
<protein>
    <recommendedName>
        <fullName evidence="2">Schlafen AlbA-2 domain-containing protein</fullName>
    </recommendedName>
</protein>
<dbReference type="PANTHER" id="PTHR30595">
    <property type="entry name" value="GLPR-RELATED TRANSCRIPTIONAL REPRESSOR"/>
    <property type="match status" value="1"/>
</dbReference>
<dbReference type="InterPro" id="IPR007421">
    <property type="entry name" value="Schlafen_AlbA_2_dom"/>
</dbReference>
<sequence>MLAQPETSRFEAKRVSGKMVGKALETLCAFANTSGGNLALGFEDLAKAKGADRLYGLAENPEAVDELRRKALTHLLPAVDGLRWVRVACQLRDGTDGHVLLLIVPQSPKVHSILDDGTWTRLDASNREMSASEITELSYRRGVISAESEPVAVPFELLETDTWQRFATNRGFLTGDLPDRLFRIGLAKRVGGELQPVRAAVLLFAYEPGGLLAAQQTRADVRVFHYRGNRIEPGAVPNLLKAPKTISGPLPVQIAQASAYVLDELAAGLTLAASGFKTVHRYPERVIKEAITNALIHRDYRLNRDVQIGIFDNRIEVLSPGLFPGTITPANVSRAGSFARNPLIARNLREFPEPPNVDAGEGVRMMFAEMRAANLYPPLYGENRDTAQPSVTVTLRNEERPPIWEQVSDWIDRNGALANSDLCQIAGLDTLKASKMLKRWVEQGVLLRDDAGGKRHTVYKKPNPDSDLGADASLSLPLDNGQEKQENSL</sequence>
<accession>A0A2K8UHB3</accession>
<dbReference type="Proteomes" id="UP000232638">
    <property type="component" value="Chromosome"/>
</dbReference>
<name>A0A2K8UHB3_9GAMM</name>
<dbReference type="Gene3D" id="3.30.565.60">
    <property type="match status" value="1"/>
</dbReference>